<dbReference type="Proteomes" id="UP001423409">
    <property type="component" value="Unassembled WGS sequence"/>
</dbReference>
<comment type="caution">
    <text evidence="3">The sequence shown here is derived from an EMBL/GenBank/DDBJ whole genome shotgun (WGS) entry which is preliminary data.</text>
</comment>
<gene>
    <name evidence="3" type="ORF">Dcae01_00584</name>
</gene>
<dbReference type="Pfam" id="PF03364">
    <property type="entry name" value="Polyketide_cyc"/>
    <property type="match status" value="1"/>
</dbReference>
<dbReference type="RefSeq" id="WP_345441767.1">
    <property type="nucleotide sequence ID" value="NZ_BAABQU010000005.1"/>
</dbReference>
<evidence type="ECO:0000259" key="2">
    <source>
        <dbReference type="Pfam" id="PF03364"/>
    </source>
</evidence>
<dbReference type="Gene3D" id="3.30.530.20">
    <property type="match status" value="1"/>
</dbReference>
<protein>
    <recommendedName>
        <fullName evidence="2">Coenzyme Q-binding protein COQ10 START domain-containing protein</fullName>
    </recommendedName>
</protein>
<keyword evidence="4" id="KW-1185">Reference proteome</keyword>
<dbReference type="InterPro" id="IPR023393">
    <property type="entry name" value="START-like_dom_sf"/>
</dbReference>
<feature type="domain" description="Coenzyme Q-binding protein COQ10 START" evidence="2">
    <location>
        <begin position="98"/>
        <end position="221"/>
    </location>
</feature>
<evidence type="ECO:0000256" key="1">
    <source>
        <dbReference type="SAM" id="MobiDB-lite"/>
    </source>
</evidence>
<dbReference type="CDD" id="cd07817">
    <property type="entry name" value="SRPBCC_8"/>
    <property type="match status" value="1"/>
</dbReference>
<feature type="region of interest" description="Disordered" evidence="1">
    <location>
        <begin position="225"/>
        <end position="266"/>
    </location>
</feature>
<accession>A0ABP9U8E9</accession>
<evidence type="ECO:0000313" key="3">
    <source>
        <dbReference type="EMBL" id="GAA5439089.1"/>
    </source>
</evidence>
<feature type="region of interest" description="Disordered" evidence="1">
    <location>
        <begin position="1"/>
        <end position="23"/>
    </location>
</feature>
<proteinExistence type="predicted"/>
<feature type="compositionally biased region" description="Basic and acidic residues" evidence="1">
    <location>
        <begin position="1"/>
        <end position="12"/>
    </location>
</feature>
<organism evidence="3 4">
    <name type="scientific">Deinococcus caeni</name>
    <dbReference type="NCBI Taxonomy" id="569127"/>
    <lineage>
        <taxon>Bacteria</taxon>
        <taxon>Thermotogati</taxon>
        <taxon>Deinococcota</taxon>
        <taxon>Deinococci</taxon>
        <taxon>Deinococcales</taxon>
        <taxon>Deinococcaceae</taxon>
        <taxon>Deinococcus</taxon>
    </lineage>
</organism>
<dbReference type="PANTHER" id="PTHR33824:SF7">
    <property type="entry name" value="POLYKETIDE CYCLASE_DEHYDRASE AND LIPID TRANSPORT SUPERFAMILY PROTEIN"/>
    <property type="match status" value="1"/>
</dbReference>
<dbReference type="EMBL" id="BAABQU010000005">
    <property type="protein sequence ID" value="GAA5439089.1"/>
    <property type="molecule type" value="Genomic_DNA"/>
</dbReference>
<sequence length="266" mass="28180">MNPQDENRRLTGVDEGDQTPPAATQMQGMERSVMGALGLAITGLGLRGRTPFQKLVLGTVGAGLTAMAATGRNPLANALKIRQTESGETLVVDAVTIGKPAPELYAVWRDLAGLPRLMTHLKSVDVLSDTRSRWTVKAPLGQEVSWEADLTADEPGKRIAWQSVQGASVENAGEVLFRPAPGDRGTEVIVRLTYRPPGGTTGAVLARVAGEEPAQQLRDDLMRFKREQELGYAPTTKGQSSGRAPEPQDNVLSAPHTSGAANGGTP</sequence>
<dbReference type="SUPFAM" id="SSF55961">
    <property type="entry name" value="Bet v1-like"/>
    <property type="match status" value="1"/>
</dbReference>
<name>A0ABP9U8E9_9DEIO</name>
<evidence type="ECO:0000313" key="4">
    <source>
        <dbReference type="Proteomes" id="UP001423409"/>
    </source>
</evidence>
<dbReference type="InterPro" id="IPR047137">
    <property type="entry name" value="ORF3"/>
</dbReference>
<dbReference type="InterPro" id="IPR005031">
    <property type="entry name" value="COQ10_START"/>
</dbReference>
<reference evidence="3 4" key="1">
    <citation type="submission" date="2024-02" db="EMBL/GenBank/DDBJ databases">
        <title>Deinococcus caeni NBRC 101312.</title>
        <authorList>
            <person name="Ichikawa N."/>
            <person name="Katano-Makiyama Y."/>
            <person name="Hidaka K."/>
        </authorList>
    </citation>
    <scope>NUCLEOTIDE SEQUENCE [LARGE SCALE GENOMIC DNA]</scope>
    <source>
        <strain evidence="3 4">NBRC 101312</strain>
    </source>
</reference>
<dbReference type="PANTHER" id="PTHR33824">
    <property type="entry name" value="POLYKETIDE CYCLASE/DEHYDRASE AND LIPID TRANSPORT SUPERFAMILY PROTEIN"/>
    <property type="match status" value="1"/>
</dbReference>